<evidence type="ECO:0000313" key="2">
    <source>
        <dbReference type="Proteomes" id="UP000054776"/>
    </source>
</evidence>
<gene>
    <name evidence="1" type="ORF">T01_10357</name>
</gene>
<comment type="caution">
    <text evidence="1">The sequence shown here is derived from an EMBL/GenBank/DDBJ whole genome shotgun (WGS) entry which is preliminary data.</text>
</comment>
<dbReference type="Proteomes" id="UP000054776">
    <property type="component" value="Unassembled WGS sequence"/>
</dbReference>
<protein>
    <submittedName>
        <fullName evidence="1">Uncharacterized protein</fullName>
    </submittedName>
</protein>
<name>A0A0V1AWZ0_TRISP</name>
<dbReference type="EMBL" id="JYDH01000176">
    <property type="protein sequence ID" value="KRY29264.1"/>
    <property type="molecule type" value="Genomic_DNA"/>
</dbReference>
<dbReference type="AlphaFoldDB" id="A0A0V1AWZ0"/>
<proteinExistence type="predicted"/>
<sequence>MAQWQALWFAVPVPRVQIPVACANVRLVMITSIALHGRTFFGSQKSEEKTLLFPIQVQLLPPLRIGRRTRYFIGSIKTHTFWKPTIRGENFAIPNSVPTFTASSYWSSNALSYWTFVPLSYWFRLSIVH</sequence>
<accession>A0A0V1AWZ0</accession>
<organism evidence="1 2">
    <name type="scientific">Trichinella spiralis</name>
    <name type="common">Trichina worm</name>
    <dbReference type="NCBI Taxonomy" id="6334"/>
    <lineage>
        <taxon>Eukaryota</taxon>
        <taxon>Metazoa</taxon>
        <taxon>Ecdysozoa</taxon>
        <taxon>Nematoda</taxon>
        <taxon>Enoplea</taxon>
        <taxon>Dorylaimia</taxon>
        <taxon>Trichinellida</taxon>
        <taxon>Trichinellidae</taxon>
        <taxon>Trichinella</taxon>
    </lineage>
</organism>
<dbReference type="InParanoid" id="A0A0V1AWZ0"/>
<reference evidence="1 2" key="1">
    <citation type="submission" date="2015-01" db="EMBL/GenBank/DDBJ databases">
        <title>Evolution of Trichinella species and genotypes.</title>
        <authorList>
            <person name="Korhonen P.K."/>
            <person name="Edoardo P."/>
            <person name="Giuseppe L.R."/>
            <person name="Gasser R.B."/>
        </authorList>
    </citation>
    <scope>NUCLEOTIDE SEQUENCE [LARGE SCALE GENOMIC DNA]</scope>
    <source>
        <strain evidence="1">ISS3</strain>
    </source>
</reference>
<evidence type="ECO:0000313" key="1">
    <source>
        <dbReference type="EMBL" id="KRY29264.1"/>
    </source>
</evidence>
<keyword evidence="2" id="KW-1185">Reference proteome</keyword>